<dbReference type="OrthoDB" id="5372466at2"/>
<dbReference type="AlphaFoldDB" id="E6X1Z8"/>
<sequence>MIHGHQFLFVDQQSLQEEYDSFKFSHSGNDRLNTIEVREIDTYQGFERRSSLLYLSGRGCYYLSNTSPEKIERDHDWGLEIVNVLTLVWDGKSRRILYAKGRDFTPRLLQFWIYHTFFPIALELERNYTMLHVGAVEIDGGVVFFSAPSFGGKSTLTDYFIGRGHTLFADDTLPIKQENGEFIVYPSFPYHRPYRQPETLGRRVENFAGEPALLKALFELRQCEPNDSIDVRPLEGIEKFRAFYQSVFVSFSFMKKERFEFFAKMAMKTPAYRVSIPWDKERLPEVYNAIVKQLQDQSQVSIV</sequence>
<dbReference type="InterPro" id="IPR027417">
    <property type="entry name" value="P-loop_NTPase"/>
</dbReference>
<protein>
    <recommendedName>
        <fullName evidence="3">HPr kinase</fullName>
    </recommendedName>
</protein>
<gene>
    <name evidence="1" type="ordered locus">Nitsa_0739</name>
</gene>
<evidence type="ECO:0000313" key="1">
    <source>
        <dbReference type="EMBL" id="ADV46006.1"/>
    </source>
</evidence>
<name>E6X1Z8_NITSE</name>
<dbReference type="RefSeq" id="WP_013553700.1">
    <property type="nucleotide sequence ID" value="NC_014935.1"/>
</dbReference>
<reference evidence="2" key="2">
    <citation type="submission" date="2011-01" db="EMBL/GenBank/DDBJ databases">
        <title>The complete genome of Nitratifractor salsuginis DSM 16511.</title>
        <authorList>
            <consortium name="US DOE Joint Genome Institute (JGI-PGF)"/>
            <person name="Lucas S."/>
            <person name="Copeland A."/>
            <person name="Lapidus A."/>
            <person name="Bruce D."/>
            <person name="Goodwin L."/>
            <person name="Pitluck S."/>
            <person name="Kyrpides N."/>
            <person name="Mavromatis K."/>
            <person name="Ivanova N."/>
            <person name="Mikhailova N."/>
            <person name="Zeytun A."/>
            <person name="Detter J.C."/>
            <person name="Tapia R."/>
            <person name="Han C."/>
            <person name="Land M."/>
            <person name="Hauser L."/>
            <person name="Markowitz V."/>
            <person name="Cheng J.-F."/>
            <person name="Hugenholtz P."/>
            <person name="Woyke T."/>
            <person name="Wu D."/>
            <person name="Tindall B."/>
            <person name="Schuetze A."/>
            <person name="Brambilla E."/>
            <person name="Klenk H.-P."/>
            <person name="Eisen J.A."/>
        </authorList>
    </citation>
    <scope>NUCLEOTIDE SEQUENCE [LARGE SCALE GENOMIC DNA]</scope>
    <source>
        <strain evidence="2">DSM 16511 / JCM 12458 / E9I37-1</strain>
    </source>
</reference>
<evidence type="ECO:0000313" key="2">
    <source>
        <dbReference type="Proteomes" id="UP000008633"/>
    </source>
</evidence>
<dbReference type="eggNOG" id="COG1493">
    <property type="taxonomic scope" value="Bacteria"/>
</dbReference>
<dbReference type="SUPFAM" id="SSF53795">
    <property type="entry name" value="PEP carboxykinase-like"/>
    <property type="match status" value="1"/>
</dbReference>
<proteinExistence type="predicted"/>
<dbReference type="Proteomes" id="UP000008633">
    <property type="component" value="Chromosome"/>
</dbReference>
<reference evidence="1 2" key="1">
    <citation type="journal article" date="2011" name="Stand. Genomic Sci.">
        <title>Complete genome sequence of Nitratifractor salsuginis type strain (E9I37-1).</title>
        <authorList>
            <person name="Anderson I."/>
            <person name="Sikorski J."/>
            <person name="Zeytun A."/>
            <person name="Nolan M."/>
            <person name="Lapidus A."/>
            <person name="Lucas S."/>
            <person name="Hammon N."/>
            <person name="Deshpande S."/>
            <person name="Cheng J.F."/>
            <person name="Tapia R."/>
            <person name="Han C."/>
            <person name="Goodwin L."/>
            <person name="Pitluck S."/>
            <person name="Liolios K."/>
            <person name="Pagani I."/>
            <person name="Ivanova N."/>
            <person name="Huntemann M."/>
            <person name="Mavromatis K."/>
            <person name="Ovchinikova G."/>
            <person name="Pati A."/>
            <person name="Chen A."/>
            <person name="Palaniappan K."/>
            <person name="Land M."/>
            <person name="Hauser L."/>
            <person name="Brambilla E.M."/>
            <person name="Ngatchou-Djao O.D."/>
            <person name="Rohde M."/>
            <person name="Tindall B.J."/>
            <person name="Goker M."/>
            <person name="Detter J.C."/>
            <person name="Woyke T."/>
            <person name="Bristow J."/>
            <person name="Eisen J.A."/>
            <person name="Markowitz V."/>
            <person name="Hugenholtz P."/>
            <person name="Klenk H.P."/>
            <person name="Kyrpides N.C."/>
        </authorList>
    </citation>
    <scope>NUCLEOTIDE SEQUENCE [LARGE SCALE GENOMIC DNA]</scope>
    <source>
        <strain evidence="2">DSM 16511 / JCM 12458 / E9I37-1</strain>
    </source>
</reference>
<organism evidence="1 2">
    <name type="scientific">Nitratifractor salsuginis (strain DSM 16511 / JCM 12458 / E9I37-1)</name>
    <dbReference type="NCBI Taxonomy" id="749222"/>
    <lineage>
        <taxon>Bacteria</taxon>
        <taxon>Pseudomonadati</taxon>
        <taxon>Campylobacterota</taxon>
        <taxon>Epsilonproteobacteria</taxon>
        <taxon>Campylobacterales</taxon>
        <taxon>Sulfurovaceae</taxon>
        <taxon>Nitratifractor</taxon>
    </lineage>
</organism>
<dbReference type="EMBL" id="CP002452">
    <property type="protein sequence ID" value="ADV46006.1"/>
    <property type="molecule type" value="Genomic_DNA"/>
</dbReference>
<keyword evidence="2" id="KW-1185">Reference proteome</keyword>
<dbReference type="HOGENOM" id="CLU_862855_0_0_7"/>
<dbReference type="Gene3D" id="3.40.50.300">
    <property type="entry name" value="P-loop containing nucleotide triphosphate hydrolases"/>
    <property type="match status" value="1"/>
</dbReference>
<dbReference type="STRING" id="749222.Nitsa_0739"/>
<dbReference type="KEGG" id="nsa:Nitsa_0739"/>
<accession>E6X1Z8</accession>
<evidence type="ECO:0008006" key="3">
    <source>
        <dbReference type="Google" id="ProtNLM"/>
    </source>
</evidence>